<organism evidence="1 2">
    <name type="scientific">Catenuloplanes niger</name>
    <dbReference type="NCBI Taxonomy" id="587534"/>
    <lineage>
        <taxon>Bacteria</taxon>
        <taxon>Bacillati</taxon>
        <taxon>Actinomycetota</taxon>
        <taxon>Actinomycetes</taxon>
        <taxon>Micromonosporales</taxon>
        <taxon>Micromonosporaceae</taxon>
        <taxon>Catenuloplanes</taxon>
    </lineage>
</organism>
<dbReference type="Proteomes" id="UP001183629">
    <property type="component" value="Unassembled WGS sequence"/>
</dbReference>
<dbReference type="GO" id="GO:0016787">
    <property type="term" value="F:hydrolase activity"/>
    <property type="evidence" value="ECO:0007669"/>
    <property type="project" value="UniProtKB-KW"/>
</dbReference>
<dbReference type="Gene3D" id="3.10.129.10">
    <property type="entry name" value="Hotdog Thioesterase"/>
    <property type="match status" value="1"/>
</dbReference>
<comment type="caution">
    <text evidence="1">The sequence shown here is derived from an EMBL/GenBank/DDBJ whole genome shotgun (WGS) entry which is preliminary data.</text>
</comment>
<sequence>MRLIIDQLWATRPGPKAPGYHLHDTTRLRLRVLPGDVDLGRHMSNSRYLAYMDRGRFDLLRRSGVLDLMRPRGWYPVVAAQTISYRRALRPGRPFVLETRMLGYDDRSAFVEQRFVAGDETVAVGIVRNRILRRTGGVVPLHEIAAVADVDVDAHPAPRWVLDWADRSRAIFD</sequence>
<keyword evidence="1" id="KW-0378">Hydrolase</keyword>
<dbReference type="SUPFAM" id="SSF54637">
    <property type="entry name" value="Thioesterase/thiol ester dehydrase-isomerase"/>
    <property type="match status" value="1"/>
</dbReference>
<dbReference type="InterPro" id="IPR051490">
    <property type="entry name" value="THEM6_lcsJ_thioesterase"/>
</dbReference>
<proteinExistence type="predicted"/>
<dbReference type="EMBL" id="JAVDYC010000001">
    <property type="protein sequence ID" value="MDR7321045.1"/>
    <property type="molecule type" value="Genomic_DNA"/>
</dbReference>
<name>A0AAE3ZNE7_9ACTN</name>
<dbReference type="RefSeq" id="WP_310409824.1">
    <property type="nucleotide sequence ID" value="NZ_JAVDYC010000001.1"/>
</dbReference>
<dbReference type="PANTHER" id="PTHR12475:SF4">
    <property type="entry name" value="PROTEIN THEM6"/>
    <property type="match status" value="1"/>
</dbReference>
<dbReference type="Pfam" id="PF13279">
    <property type="entry name" value="4HBT_2"/>
    <property type="match status" value="1"/>
</dbReference>
<dbReference type="InterPro" id="IPR029069">
    <property type="entry name" value="HotDog_dom_sf"/>
</dbReference>
<accession>A0AAE3ZNE7</accession>
<reference evidence="1 2" key="1">
    <citation type="submission" date="2023-07" db="EMBL/GenBank/DDBJ databases">
        <title>Sequencing the genomes of 1000 actinobacteria strains.</title>
        <authorList>
            <person name="Klenk H.-P."/>
        </authorList>
    </citation>
    <scope>NUCLEOTIDE SEQUENCE [LARGE SCALE GENOMIC DNA]</scope>
    <source>
        <strain evidence="1 2">DSM 44711</strain>
    </source>
</reference>
<dbReference type="AlphaFoldDB" id="A0AAE3ZNE7"/>
<dbReference type="CDD" id="cd00586">
    <property type="entry name" value="4HBT"/>
    <property type="match status" value="1"/>
</dbReference>
<keyword evidence="2" id="KW-1185">Reference proteome</keyword>
<evidence type="ECO:0000313" key="1">
    <source>
        <dbReference type="EMBL" id="MDR7321045.1"/>
    </source>
</evidence>
<dbReference type="PANTHER" id="PTHR12475">
    <property type="match status" value="1"/>
</dbReference>
<gene>
    <name evidence="1" type="ORF">J2S44_001295</name>
</gene>
<protein>
    <submittedName>
        <fullName evidence="1">YbgC/YbaW family acyl-CoA thioester hydrolase</fullName>
    </submittedName>
</protein>
<evidence type="ECO:0000313" key="2">
    <source>
        <dbReference type="Proteomes" id="UP001183629"/>
    </source>
</evidence>